<dbReference type="SUPFAM" id="SSF51197">
    <property type="entry name" value="Clavaminate synthase-like"/>
    <property type="match status" value="1"/>
</dbReference>
<dbReference type="RefSeq" id="WP_369221618.1">
    <property type="nucleotide sequence ID" value="NZ_CP163441.1"/>
</dbReference>
<organism evidence="5">
    <name type="scientific">Streptomyces sp. R39</name>
    <dbReference type="NCBI Taxonomy" id="3238631"/>
    <lineage>
        <taxon>Bacteria</taxon>
        <taxon>Bacillati</taxon>
        <taxon>Actinomycetota</taxon>
        <taxon>Actinomycetes</taxon>
        <taxon>Kitasatosporales</taxon>
        <taxon>Streptomycetaceae</taxon>
        <taxon>Streptomyces</taxon>
    </lineage>
</organism>
<dbReference type="InterPro" id="IPR039994">
    <property type="entry name" value="NO66-like"/>
</dbReference>
<comment type="cofactor">
    <cofactor evidence="1">
        <name>Fe(2+)</name>
        <dbReference type="ChEBI" id="CHEBI:29033"/>
    </cofactor>
</comment>
<dbReference type="PANTHER" id="PTHR13096:SF8">
    <property type="entry name" value="RIBOSOMAL OXYGENASE 1"/>
    <property type="match status" value="1"/>
</dbReference>
<reference evidence="5" key="1">
    <citation type="submission" date="2024-07" db="EMBL/GenBank/DDBJ databases">
        <authorList>
            <person name="Yu S.T."/>
        </authorList>
    </citation>
    <scope>NUCLEOTIDE SEQUENCE</scope>
    <source>
        <strain evidence="5">R39</strain>
    </source>
</reference>
<evidence type="ECO:0000256" key="1">
    <source>
        <dbReference type="ARBA" id="ARBA00001954"/>
    </source>
</evidence>
<keyword evidence="2" id="KW-0479">Metal-binding</keyword>
<dbReference type="Pfam" id="PF08007">
    <property type="entry name" value="JmjC_2"/>
    <property type="match status" value="1"/>
</dbReference>
<evidence type="ECO:0000313" key="5">
    <source>
        <dbReference type="EMBL" id="XDQ42086.1"/>
    </source>
</evidence>
<name>A0AB39QII4_9ACTN</name>
<dbReference type="EMBL" id="CP163441">
    <property type="protein sequence ID" value="XDQ42086.1"/>
    <property type="molecule type" value="Genomic_DNA"/>
</dbReference>
<evidence type="ECO:0000256" key="2">
    <source>
        <dbReference type="ARBA" id="ARBA00022723"/>
    </source>
</evidence>
<dbReference type="PROSITE" id="PS51184">
    <property type="entry name" value="JMJC"/>
    <property type="match status" value="1"/>
</dbReference>
<evidence type="ECO:0000259" key="4">
    <source>
        <dbReference type="PROSITE" id="PS51184"/>
    </source>
</evidence>
<proteinExistence type="predicted"/>
<dbReference type="InterPro" id="IPR003347">
    <property type="entry name" value="JmjC_dom"/>
</dbReference>
<dbReference type="PANTHER" id="PTHR13096">
    <property type="entry name" value="MINA53 MYC INDUCED NUCLEAR ANTIGEN"/>
    <property type="match status" value="1"/>
</dbReference>
<dbReference type="AlphaFoldDB" id="A0AB39QII4"/>
<dbReference type="Gene3D" id="2.60.120.650">
    <property type="entry name" value="Cupin"/>
    <property type="match status" value="1"/>
</dbReference>
<dbReference type="GO" id="GO:0046872">
    <property type="term" value="F:metal ion binding"/>
    <property type="evidence" value="ECO:0007669"/>
    <property type="project" value="UniProtKB-KW"/>
</dbReference>
<evidence type="ECO:0000256" key="3">
    <source>
        <dbReference type="ARBA" id="ARBA00023004"/>
    </source>
</evidence>
<feature type="domain" description="JmjC" evidence="4">
    <location>
        <begin position="86"/>
        <end position="248"/>
    </location>
</feature>
<sequence length="409" mass="44561">MQLRALSCLVPDPAEFVAAPPDAPVVWEMPEEPLSRLLTLADVDRIVGQNLSSDKLRVVSDGVTVPVSSYLHGGRGSGRSNARSADSVRPSRVGGLLAKGSTLVLDGLQHVWEPTAELCRRLSFESGSPVDASAFLTPAGGRGFRYHWDIESVLLVQTMGSKTWHLHAPVRPLPLAHEWEALSDADQERCRTREPDLAVDLRPGQVLWIPRGWIHGGHTTDRPSLHVSFGFLPFTRYWLAMRVIQAMDERRPEFDSLRHHLPMGIGSRPQALRVAVADVAAALVAALPYVDTDRTAADAARGMRRDLLDAPMHSASLLSGTVTANTRVRLISEHITGVDTLPDGRVTLSVGATAITVGEEPGRWLAGCRDQETDQPWCASDMPPATGEETAVRLVRELLRTGAARRVTP</sequence>
<keyword evidence="3" id="KW-0408">Iron</keyword>
<protein>
    <submittedName>
        <fullName evidence="5">Cupin domain-containing protein</fullName>
    </submittedName>
</protein>
<gene>
    <name evidence="5" type="ORF">AB5J52_07335</name>
</gene>
<accession>A0AB39QII4</accession>
<dbReference type="SMART" id="SM00558">
    <property type="entry name" value="JmjC"/>
    <property type="match status" value="1"/>
</dbReference>